<dbReference type="GO" id="GO:0008703">
    <property type="term" value="F:5-amino-6-(5-phosphoribosylamino)uracil reductase activity"/>
    <property type="evidence" value="ECO:0007669"/>
    <property type="project" value="InterPro"/>
</dbReference>
<evidence type="ECO:0000313" key="2">
    <source>
        <dbReference type="EMBL" id="TQV66849.1"/>
    </source>
</evidence>
<accession>A0A545SPF0</accession>
<evidence type="ECO:0000259" key="1">
    <source>
        <dbReference type="Pfam" id="PF01872"/>
    </source>
</evidence>
<keyword evidence="3" id="KW-1185">Reference proteome</keyword>
<dbReference type="EMBL" id="VICH01000008">
    <property type="protein sequence ID" value="TQV66849.1"/>
    <property type="molecule type" value="Genomic_DNA"/>
</dbReference>
<dbReference type="SUPFAM" id="SSF53597">
    <property type="entry name" value="Dihydrofolate reductase-like"/>
    <property type="match status" value="1"/>
</dbReference>
<dbReference type="InterPro" id="IPR050765">
    <property type="entry name" value="Riboflavin_Biosynth_HTPR"/>
</dbReference>
<proteinExistence type="predicted"/>
<protein>
    <submittedName>
        <fullName evidence="2">Dihydrofolate reductase</fullName>
    </submittedName>
</protein>
<dbReference type="Gene3D" id="3.40.430.10">
    <property type="entry name" value="Dihydrofolate Reductase, subunit A"/>
    <property type="match status" value="1"/>
</dbReference>
<dbReference type="GO" id="GO:0009231">
    <property type="term" value="P:riboflavin biosynthetic process"/>
    <property type="evidence" value="ECO:0007669"/>
    <property type="project" value="InterPro"/>
</dbReference>
<sequence>MSSKVNMTQYVGYIATSLDGYIATPDGGVAWLDPFNEAVAADGGDGGYGDFIADVDALITGRETHEQVLGWGWPYEDRASYVLTHQADYTADHVTAAGDIQTLRKAIEKAGHKKVWVMGGGATQRAALDAGMFDTLRVFVMPTILGGGRKLFTDGPQHNLTFVSSQSHGGGMLQIDYRIKD</sequence>
<reference evidence="2 3" key="1">
    <citation type="submission" date="2019-06" db="EMBL/GenBank/DDBJ databases">
        <title>A novel species of marine bacteria.</title>
        <authorList>
            <person name="Wang Y."/>
        </authorList>
    </citation>
    <scope>NUCLEOTIDE SEQUENCE [LARGE SCALE GENOMIC DNA]</scope>
    <source>
        <strain evidence="2 3">MA1-10</strain>
    </source>
</reference>
<dbReference type="Pfam" id="PF01872">
    <property type="entry name" value="RibD_C"/>
    <property type="match status" value="1"/>
</dbReference>
<dbReference type="PANTHER" id="PTHR38011">
    <property type="entry name" value="DIHYDROFOLATE REDUCTASE FAMILY PROTEIN (AFU_ORTHOLOGUE AFUA_8G06820)"/>
    <property type="match status" value="1"/>
</dbReference>
<dbReference type="PANTHER" id="PTHR38011:SF11">
    <property type="entry name" value="2,5-DIAMINO-6-RIBOSYLAMINO-4(3H)-PYRIMIDINONE 5'-PHOSPHATE REDUCTASE"/>
    <property type="match status" value="1"/>
</dbReference>
<dbReference type="InterPro" id="IPR024072">
    <property type="entry name" value="DHFR-like_dom_sf"/>
</dbReference>
<comment type="caution">
    <text evidence="2">The sequence shown here is derived from an EMBL/GenBank/DDBJ whole genome shotgun (WGS) entry which is preliminary data.</text>
</comment>
<dbReference type="InterPro" id="IPR002734">
    <property type="entry name" value="RibDG_C"/>
</dbReference>
<name>A0A545SPF0_9RHOB</name>
<dbReference type="OrthoDB" id="9782335at2"/>
<feature type="domain" description="Bacterial bifunctional deaminase-reductase C-terminal" evidence="1">
    <location>
        <begin position="14"/>
        <end position="172"/>
    </location>
</feature>
<evidence type="ECO:0000313" key="3">
    <source>
        <dbReference type="Proteomes" id="UP000315816"/>
    </source>
</evidence>
<dbReference type="Proteomes" id="UP000315816">
    <property type="component" value="Unassembled WGS sequence"/>
</dbReference>
<dbReference type="AlphaFoldDB" id="A0A545SPF0"/>
<gene>
    <name evidence="2" type="ORF">FIL88_12195</name>
</gene>
<organism evidence="2 3">
    <name type="scientific">Aliiroseovarius halocynthiae</name>
    <dbReference type="NCBI Taxonomy" id="985055"/>
    <lineage>
        <taxon>Bacteria</taxon>
        <taxon>Pseudomonadati</taxon>
        <taxon>Pseudomonadota</taxon>
        <taxon>Alphaproteobacteria</taxon>
        <taxon>Rhodobacterales</taxon>
        <taxon>Paracoccaceae</taxon>
        <taxon>Aliiroseovarius</taxon>
    </lineage>
</organism>